<accession>L2GNG3</accession>
<organism evidence="2 3">
    <name type="scientific">Vittaforma corneae (strain ATCC 50505)</name>
    <name type="common">Microsporidian parasite</name>
    <name type="synonym">Nosema corneum</name>
    <dbReference type="NCBI Taxonomy" id="993615"/>
    <lineage>
        <taxon>Eukaryota</taxon>
        <taxon>Fungi</taxon>
        <taxon>Fungi incertae sedis</taxon>
        <taxon>Microsporidia</taxon>
        <taxon>Nosematidae</taxon>
        <taxon>Vittaforma</taxon>
    </lineage>
</organism>
<dbReference type="RefSeq" id="XP_007604331.1">
    <property type="nucleotide sequence ID" value="XM_007604269.1"/>
</dbReference>
<dbReference type="EMBL" id="JH370135">
    <property type="protein sequence ID" value="ELA42035.1"/>
    <property type="molecule type" value="Genomic_DNA"/>
</dbReference>
<dbReference type="GeneID" id="19881596"/>
<feature type="compositionally biased region" description="Basic and acidic residues" evidence="1">
    <location>
        <begin position="185"/>
        <end position="199"/>
    </location>
</feature>
<name>L2GNG3_VITCO</name>
<dbReference type="Proteomes" id="UP000011082">
    <property type="component" value="Unassembled WGS sequence"/>
</dbReference>
<dbReference type="OrthoDB" id="10681418at2759"/>
<sequence length="373" mass="43278">MRDDIMSTRKGLIEKKHTDKLSLHQRMPASNIGLGSMKGLEDSIAYEETEYPTVLSNKAMSKNQHRTDEEECDGSKSMCHKPKNLLHYKSEMKVEANPLRRPGIAGKRMDEIESDSNVLDSKFLDIKVNTIDRNKQTFVLKNDGNLCVTYFEKSFILAECRQSKRQVFKLVEVEEVMNRLNPKGRPMEEDTIEGEKEESSSEENEENKFDRENSKSKFKRENSKPDKKDKKKKRPSKSEEDLTESVEYAEKIERVFPENLREVHLKDINSLYNPQNQMKANMEHQCRDLLNRNLGRLDVLPEECKRLLETPANPMMARTTLPRGGISGFSMVKTNYVPARKRSQNDVQKEKASIYEVNRTNNILTRLEKALRT</sequence>
<proteinExistence type="predicted"/>
<dbReference type="HOGENOM" id="CLU_742279_0_0_1"/>
<gene>
    <name evidence="2" type="ORF">VICG_00882</name>
</gene>
<keyword evidence="3" id="KW-1185">Reference proteome</keyword>
<dbReference type="AlphaFoldDB" id="L2GNG3"/>
<evidence type="ECO:0000256" key="1">
    <source>
        <dbReference type="SAM" id="MobiDB-lite"/>
    </source>
</evidence>
<dbReference type="InParanoid" id="L2GNG3"/>
<dbReference type="VEuPathDB" id="MicrosporidiaDB:VICG_00882"/>
<reference evidence="3" key="1">
    <citation type="submission" date="2011-05" db="EMBL/GenBank/DDBJ databases">
        <title>The genome sequence of Vittaforma corneae strain ATCC 50505.</title>
        <authorList>
            <consortium name="The Broad Institute Genome Sequencing Platform"/>
            <person name="Cuomo C."/>
            <person name="Didier E."/>
            <person name="Bowers L."/>
            <person name="Young S.K."/>
            <person name="Zeng Q."/>
            <person name="Gargeya S."/>
            <person name="Fitzgerald M."/>
            <person name="Haas B."/>
            <person name="Abouelleil A."/>
            <person name="Alvarado L."/>
            <person name="Arachchi H.M."/>
            <person name="Berlin A."/>
            <person name="Chapman S.B."/>
            <person name="Gearin G."/>
            <person name="Goldberg J."/>
            <person name="Griggs A."/>
            <person name="Gujja S."/>
            <person name="Hansen M."/>
            <person name="Heiman D."/>
            <person name="Howarth C."/>
            <person name="Larimer J."/>
            <person name="Lui A."/>
            <person name="MacDonald P.J.P."/>
            <person name="McCowen C."/>
            <person name="Montmayeur A."/>
            <person name="Murphy C."/>
            <person name="Neiman D."/>
            <person name="Pearson M."/>
            <person name="Priest M."/>
            <person name="Roberts A."/>
            <person name="Saif S."/>
            <person name="Shea T."/>
            <person name="Sisk P."/>
            <person name="Stolte C."/>
            <person name="Sykes S."/>
            <person name="Wortman J."/>
            <person name="Nusbaum C."/>
            <person name="Birren B."/>
        </authorList>
    </citation>
    <scope>NUCLEOTIDE SEQUENCE [LARGE SCALE GENOMIC DNA]</scope>
    <source>
        <strain evidence="3">ATCC 50505</strain>
    </source>
</reference>
<feature type="region of interest" description="Disordered" evidence="1">
    <location>
        <begin position="181"/>
        <end position="244"/>
    </location>
</feature>
<evidence type="ECO:0000313" key="3">
    <source>
        <dbReference type="Proteomes" id="UP000011082"/>
    </source>
</evidence>
<evidence type="ECO:0000313" key="2">
    <source>
        <dbReference type="EMBL" id="ELA42035.1"/>
    </source>
</evidence>
<feature type="compositionally biased region" description="Basic and acidic residues" evidence="1">
    <location>
        <begin position="206"/>
        <end position="228"/>
    </location>
</feature>
<protein>
    <submittedName>
        <fullName evidence="2">Uncharacterized protein</fullName>
    </submittedName>
</protein>